<dbReference type="PANTHER" id="PTHR37805:SF1">
    <property type="entry name" value="CYTOPLASMIC PROTEIN"/>
    <property type="match status" value="1"/>
</dbReference>
<dbReference type="Proteomes" id="UP000233256">
    <property type="component" value="Unassembled WGS sequence"/>
</dbReference>
<dbReference type="Pfam" id="PF07308">
    <property type="entry name" value="DUF1456"/>
    <property type="match status" value="2"/>
</dbReference>
<proteinExistence type="predicted"/>
<evidence type="ECO:0000313" key="2">
    <source>
        <dbReference type="Proteomes" id="UP000233256"/>
    </source>
</evidence>
<dbReference type="PANTHER" id="PTHR37805">
    <property type="entry name" value="CYTOPLASMIC PROTEIN-RELATED"/>
    <property type="match status" value="1"/>
</dbReference>
<name>A0A2N1PKK6_9BACT</name>
<dbReference type="EMBL" id="PGXC01000031">
    <property type="protein sequence ID" value="PKK88887.1"/>
    <property type="molecule type" value="Genomic_DNA"/>
</dbReference>
<dbReference type="InterPro" id="IPR009921">
    <property type="entry name" value="YehS-like"/>
</dbReference>
<reference evidence="1 2" key="1">
    <citation type="journal article" date="2017" name="ISME J.">
        <title>Potential for microbial H2 and metal transformations associated with novel bacteria and archaea in deep terrestrial subsurface sediments.</title>
        <authorList>
            <person name="Hernsdorf A.W."/>
            <person name="Amano Y."/>
            <person name="Miyakawa K."/>
            <person name="Ise K."/>
            <person name="Suzuki Y."/>
            <person name="Anantharaman K."/>
            <person name="Probst A."/>
            <person name="Burstein D."/>
            <person name="Thomas B.C."/>
            <person name="Banfield J.F."/>
        </authorList>
    </citation>
    <scope>NUCLEOTIDE SEQUENCE [LARGE SCALE GENOMIC DNA]</scope>
    <source>
        <strain evidence="1">HGW-Wallbacteria-1</strain>
    </source>
</reference>
<evidence type="ECO:0000313" key="1">
    <source>
        <dbReference type="EMBL" id="PKK88887.1"/>
    </source>
</evidence>
<organism evidence="1 2">
    <name type="scientific">Candidatus Wallbacteria bacterium HGW-Wallbacteria-1</name>
    <dbReference type="NCBI Taxonomy" id="2013854"/>
    <lineage>
        <taxon>Bacteria</taxon>
        <taxon>Candidatus Walliibacteriota</taxon>
    </lineage>
</organism>
<gene>
    <name evidence="1" type="ORF">CVV64_16720</name>
</gene>
<protein>
    <submittedName>
        <fullName evidence="1">DUF1456 domain-containing protein</fullName>
    </submittedName>
</protein>
<accession>A0A2N1PKK6</accession>
<sequence>MNNNDILRRVRYALKIKDTEMITIFSLANISMKLETLLNLLKKEEEEDFLNCEDSILSGFLNGLILHRRGPRESEDGKAAPKSAAPAESMNNNLVMKKLRIAMEFKETEMLETLALAGVTISKGELTALFRKRGQRNYKNCGDQLLRNFIKGLTMRLRGGPNPS</sequence>
<dbReference type="AlphaFoldDB" id="A0A2N1PKK6"/>
<comment type="caution">
    <text evidence="1">The sequence shown here is derived from an EMBL/GenBank/DDBJ whole genome shotgun (WGS) entry which is preliminary data.</text>
</comment>